<evidence type="ECO:0000256" key="1">
    <source>
        <dbReference type="ARBA" id="ARBA00001974"/>
    </source>
</evidence>
<dbReference type="AlphaFoldDB" id="A0A7V4G9X5"/>
<proteinExistence type="inferred from homology"/>
<dbReference type="InterPro" id="IPR029041">
    <property type="entry name" value="FAD-linked_oxidoreductase-like"/>
</dbReference>
<evidence type="ECO:0000256" key="3">
    <source>
        <dbReference type="ARBA" id="ARBA00006743"/>
    </source>
</evidence>
<accession>A0A7V4G9X5</accession>
<comment type="pathway">
    <text evidence="2 9">One-carbon metabolism; tetrahydrofolate interconversion.</text>
</comment>
<comment type="similarity">
    <text evidence="3 9">Belongs to the methylenetetrahydrofolate reductase family.</text>
</comment>
<dbReference type="GO" id="GO:0106312">
    <property type="term" value="F:methylenetetrahydrofolate reductase (NADH) activity"/>
    <property type="evidence" value="ECO:0007669"/>
    <property type="project" value="UniProtKB-EC"/>
</dbReference>
<comment type="caution">
    <text evidence="10">The sequence shown here is derived from an EMBL/GenBank/DDBJ whole genome shotgun (WGS) entry which is preliminary data.</text>
</comment>
<dbReference type="GO" id="GO:0005829">
    <property type="term" value="C:cytosol"/>
    <property type="evidence" value="ECO:0007669"/>
    <property type="project" value="TreeGrafter"/>
</dbReference>
<reference evidence="10" key="1">
    <citation type="journal article" date="2020" name="mSystems">
        <title>Genome- and Community-Level Interaction Insights into Carbon Utilization and Element Cycling Functions of Hydrothermarchaeota in Hydrothermal Sediment.</title>
        <authorList>
            <person name="Zhou Z."/>
            <person name="Liu Y."/>
            <person name="Xu W."/>
            <person name="Pan J."/>
            <person name="Luo Z.H."/>
            <person name="Li M."/>
        </authorList>
    </citation>
    <scope>NUCLEOTIDE SEQUENCE [LARGE SCALE GENOMIC DNA]</scope>
    <source>
        <strain evidence="10">SpSt-548</strain>
    </source>
</reference>
<evidence type="ECO:0000256" key="8">
    <source>
        <dbReference type="ARBA" id="ARBA00048628"/>
    </source>
</evidence>
<name>A0A7V4G9X5_9BACT</name>
<evidence type="ECO:0000256" key="6">
    <source>
        <dbReference type="ARBA" id="ARBA00023002"/>
    </source>
</evidence>
<dbReference type="Pfam" id="PF02219">
    <property type="entry name" value="MTHFR"/>
    <property type="match status" value="1"/>
</dbReference>
<evidence type="ECO:0000256" key="2">
    <source>
        <dbReference type="ARBA" id="ARBA00004777"/>
    </source>
</evidence>
<gene>
    <name evidence="10" type="ORF">ENT08_10180</name>
</gene>
<dbReference type="InterPro" id="IPR003171">
    <property type="entry name" value="Mehydrof_redctse-like"/>
</dbReference>
<evidence type="ECO:0000313" key="10">
    <source>
        <dbReference type="EMBL" id="HGS06078.1"/>
    </source>
</evidence>
<keyword evidence="6 9" id="KW-0560">Oxidoreductase</keyword>
<dbReference type="EMBL" id="DSXI01000605">
    <property type="protein sequence ID" value="HGS06078.1"/>
    <property type="molecule type" value="Genomic_DNA"/>
</dbReference>
<evidence type="ECO:0000256" key="4">
    <source>
        <dbReference type="ARBA" id="ARBA00022630"/>
    </source>
</evidence>
<organism evidence="10">
    <name type="scientific">Desulfobacca acetoxidans</name>
    <dbReference type="NCBI Taxonomy" id="60893"/>
    <lineage>
        <taxon>Bacteria</taxon>
        <taxon>Pseudomonadati</taxon>
        <taxon>Thermodesulfobacteriota</taxon>
        <taxon>Desulfobaccia</taxon>
        <taxon>Desulfobaccales</taxon>
        <taxon>Desulfobaccaceae</taxon>
        <taxon>Desulfobacca</taxon>
    </lineage>
</organism>
<evidence type="ECO:0000256" key="9">
    <source>
        <dbReference type="RuleBase" id="RU003862"/>
    </source>
</evidence>
<dbReference type="PANTHER" id="PTHR45754:SF3">
    <property type="entry name" value="METHYLENETETRAHYDROFOLATE REDUCTASE (NADPH)"/>
    <property type="match status" value="1"/>
</dbReference>
<dbReference type="GO" id="GO:0035999">
    <property type="term" value="P:tetrahydrofolate interconversion"/>
    <property type="evidence" value="ECO:0007669"/>
    <property type="project" value="UniProtKB-UniPathway"/>
</dbReference>
<evidence type="ECO:0000256" key="5">
    <source>
        <dbReference type="ARBA" id="ARBA00022827"/>
    </source>
</evidence>
<dbReference type="GO" id="GO:0009086">
    <property type="term" value="P:methionine biosynthetic process"/>
    <property type="evidence" value="ECO:0007669"/>
    <property type="project" value="TreeGrafter"/>
</dbReference>
<dbReference type="UniPathway" id="UPA00193"/>
<evidence type="ECO:0000256" key="7">
    <source>
        <dbReference type="ARBA" id="ARBA00034478"/>
    </source>
</evidence>
<dbReference type="Gene3D" id="3.20.20.220">
    <property type="match status" value="1"/>
</dbReference>
<dbReference type="PANTHER" id="PTHR45754">
    <property type="entry name" value="METHYLENETETRAHYDROFOLATE REDUCTASE"/>
    <property type="match status" value="1"/>
</dbReference>
<keyword evidence="5 9" id="KW-0274">FAD</keyword>
<keyword evidence="4 9" id="KW-0285">Flavoprotein</keyword>
<dbReference type="GO" id="GO:0071949">
    <property type="term" value="F:FAD binding"/>
    <property type="evidence" value="ECO:0007669"/>
    <property type="project" value="TreeGrafter"/>
</dbReference>
<sequence length="299" mass="32952">MKLTELFRQGKFVITSEVGPVKGCSRVNGGPPPEFIQEAVNIKDFVDAVNVTDNQSAVMRLGSLAASVLLKQQGIEPIFQMTCRDRNRLALQSDLLSACTLGIDNVLCLTGDHIKLGDHVASKPVFDIDSVHLLHIARGLNQGRDMMGNPLSRATDLALGAVVNPNFEPLDLQIMKMEKKIEQGAEFFQTQAVYDPKVFETFVRRAEGFRVPIQYGLVVIKSPKMAQYMNEHVSGITVPEALIKEMASVPADGYKAKAQEITLRLARELGTMVQGIHFMPLGWSELVPPVVTELRKLGK</sequence>
<comment type="pathway">
    <text evidence="7">Amino-acid biosynthesis; L-methionine biosynthesis via de novo pathway.</text>
</comment>
<comment type="catalytic activity">
    <reaction evidence="8">
        <text>(6S)-5-methyl-5,6,7,8-tetrahydrofolate + NAD(+) = (6R)-5,10-methylene-5,6,7,8-tetrahydrofolate + NADH + H(+)</text>
        <dbReference type="Rhea" id="RHEA:19821"/>
        <dbReference type="ChEBI" id="CHEBI:15378"/>
        <dbReference type="ChEBI" id="CHEBI:15636"/>
        <dbReference type="ChEBI" id="CHEBI:18608"/>
        <dbReference type="ChEBI" id="CHEBI:57540"/>
        <dbReference type="ChEBI" id="CHEBI:57945"/>
        <dbReference type="EC" id="1.5.1.54"/>
    </reaction>
    <physiologicalReaction direction="right-to-left" evidence="8">
        <dbReference type="Rhea" id="RHEA:19823"/>
    </physiologicalReaction>
</comment>
<dbReference type="CDD" id="cd00537">
    <property type="entry name" value="MTHFR"/>
    <property type="match status" value="1"/>
</dbReference>
<dbReference type="SUPFAM" id="SSF51730">
    <property type="entry name" value="FAD-linked oxidoreductase"/>
    <property type="match status" value="1"/>
</dbReference>
<protein>
    <recommendedName>
        <fullName evidence="9">Methylenetetrahydrofolate reductase</fullName>
    </recommendedName>
</protein>
<comment type="cofactor">
    <cofactor evidence="1 9">
        <name>FAD</name>
        <dbReference type="ChEBI" id="CHEBI:57692"/>
    </cofactor>
</comment>